<dbReference type="GO" id="GO:0005886">
    <property type="term" value="C:plasma membrane"/>
    <property type="evidence" value="ECO:0007669"/>
    <property type="project" value="UniProtKB-SubCell"/>
</dbReference>
<keyword evidence="12" id="KW-0407">Ion channel</keyword>
<dbReference type="AlphaFoldDB" id="A0A0R3SWB7"/>
<evidence type="ECO:0000256" key="7">
    <source>
        <dbReference type="ARBA" id="ARBA00023065"/>
    </source>
</evidence>
<dbReference type="NCBIfam" id="TIGR00863">
    <property type="entry name" value="P2X"/>
    <property type="match status" value="1"/>
</dbReference>
<dbReference type="STRING" id="6216.A0A0R3SWB7"/>
<comment type="similarity">
    <text evidence="2">Belongs to the P2X receptor family.</text>
</comment>
<proteinExistence type="inferred from homology"/>
<comment type="catalytic activity">
    <reaction evidence="13">
        <text>Ca(2+)(in) = Ca(2+)(out)</text>
        <dbReference type="Rhea" id="RHEA:29671"/>
        <dbReference type="ChEBI" id="CHEBI:29108"/>
    </reaction>
</comment>
<sequence length="365" mass="41647">MNCRKIAEFFFTYETPKMIEITNYKIGAVHRILQIIIAVYVWVLIYDKGYQVNDEAVSTAVTKTKGLIFHRWENDTNREPIIYDAAEIVNPPLENNAFFITTHAIITPMQKPSRCPGLRDSKKSLCRQDSDCGGVQLSISESGVRTGRCIDYINGLGVCEIYGWCPVENDKIVVDYDINKRFEMISNYTVYIKNDIEFPNFGVKRKNRDAWKSDKPLGSCRYDSNHPIDKYCPIFKFSTIFKEVGITASALTKGGVIGILIDWECDLDQGVDQCNPEYRFTNLDVENDGNSGFNFRYALRYRENGTIYRDLVKTFGFRFSIFVHGRAGKFSIIPLLLNLGSGLALLSIQESRSVIFHNWCALSAK</sequence>
<name>A0A0R3SWB7_HYMDI</name>
<comment type="subcellular location">
    <subcellularLocation>
        <location evidence="1">Cell membrane</location>
        <topology evidence="1">Multi-pass membrane protein</topology>
    </subcellularLocation>
</comment>
<dbReference type="OrthoDB" id="494673at2759"/>
<dbReference type="GO" id="GO:0001614">
    <property type="term" value="F:purinergic nucleotide receptor activity"/>
    <property type="evidence" value="ECO:0007669"/>
    <property type="project" value="InterPro"/>
</dbReference>
<dbReference type="GO" id="GO:0004931">
    <property type="term" value="F:extracellularly ATP-gated monoatomic cation channel activity"/>
    <property type="evidence" value="ECO:0007669"/>
    <property type="project" value="InterPro"/>
</dbReference>
<evidence type="ECO:0000313" key="14">
    <source>
        <dbReference type="EMBL" id="VDL62414.1"/>
    </source>
</evidence>
<accession>A0A0R3SWB7</accession>
<evidence type="ECO:0000256" key="6">
    <source>
        <dbReference type="ARBA" id="ARBA00022989"/>
    </source>
</evidence>
<dbReference type="PANTHER" id="PTHR10125">
    <property type="entry name" value="P2X PURINOCEPTOR"/>
    <property type="match status" value="1"/>
</dbReference>
<reference evidence="14 15" key="2">
    <citation type="submission" date="2018-11" db="EMBL/GenBank/DDBJ databases">
        <authorList>
            <consortium name="Pathogen Informatics"/>
        </authorList>
    </citation>
    <scope>NUCLEOTIDE SEQUENCE [LARGE SCALE GENOMIC DNA]</scope>
</reference>
<gene>
    <name evidence="14" type="ORF">HDID_LOCUS9958</name>
</gene>
<evidence type="ECO:0000256" key="5">
    <source>
        <dbReference type="ARBA" id="ARBA00022692"/>
    </source>
</evidence>
<dbReference type="InterPro" id="IPR053792">
    <property type="entry name" value="P2X_RECEPTOR_CS"/>
</dbReference>
<keyword evidence="3" id="KW-0813">Transport</keyword>
<keyword evidence="8" id="KW-0472">Membrane</keyword>
<dbReference type="Gene3D" id="1.10.287.940">
    <property type="entry name" value="atp-gated p2x4 ion channel"/>
    <property type="match status" value="1"/>
</dbReference>
<dbReference type="Gene3D" id="2.60.490.10">
    <property type="entry name" value="atp-gated p2x4 ion channel domain"/>
    <property type="match status" value="1"/>
</dbReference>
<dbReference type="Pfam" id="PF00864">
    <property type="entry name" value="P2X_receptor"/>
    <property type="match status" value="1"/>
</dbReference>
<keyword evidence="10" id="KW-0325">Glycoprotein</keyword>
<dbReference type="WBParaSite" id="HDID_0000996001-mRNA-1">
    <property type="protein sequence ID" value="HDID_0000996001-mRNA-1"/>
    <property type="gene ID" value="HDID_0000996001"/>
</dbReference>
<dbReference type="InterPro" id="IPR027309">
    <property type="entry name" value="P2X_extracellular_dom_sf"/>
</dbReference>
<keyword evidence="11" id="KW-1071">Ligand-gated ion channel</keyword>
<dbReference type="PANTHER" id="PTHR10125:SF31">
    <property type="entry name" value="P2X RECEPTOR E"/>
    <property type="match status" value="1"/>
</dbReference>
<evidence type="ECO:0000256" key="4">
    <source>
        <dbReference type="ARBA" id="ARBA00022475"/>
    </source>
</evidence>
<evidence type="ECO:0000256" key="8">
    <source>
        <dbReference type="ARBA" id="ARBA00023136"/>
    </source>
</evidence>
<protein>
    <submittedName>
        <fullName evidence="16">ATP receptor</fullName>
    </submittedName>
</protein>
<evidence type="ECO:0000256" key="2">
    <source>
        <dbReference type="ARBA" id="ARBA00009848"/>
    </source>
</evidence>
<organism evidence="16">
    <name type="scientific">Hymenolepis diminuta</name>
    <name type="common">Rat tapeworm</name>
    <dbReference type="NCBI Taxonomy" id="6216"/>
    <lineage>
        <taxon>Eukaryota</taxon>
        <taxon>Metazoa</taxon>
        <taxon>Spiralia</taxon>
        <taxon>Lophotrochozoa</taxon>
        <taxon>Platyhelminthes</taxon>
        <taxon>Cestoda</taxon>
        <taxon>Eucestoda</taxon>
        <taxon>Cyclophyllidea</taxon>
        <taxon>Hymenolepididae</taxon>
        <taxon>Hymenolepis</taxon>
    </lineage>
</organism>
<dbReference type="GO" id="GO:0070588">
    <property type="term" value="P:calcium ion transmembrane transport"/>
    <property type="evidence" value="ECO:0007669"/>
    <property type="project" value="TreeGrafter"/>
</dbReference>
<keyword evidence="4" id="KW-1003">Cell membrane</keyword>
<dbReference type="InterPro" id="IPR001429">
    <property type="entry name" value="P2X_purnocptor"/>
</dbReference>
<evidence type="ECO:0000256" key="13">
    <source>
        <dbReference type="ARBA" id="ARBA00036634"/>
    </source>
</evidence>
<dbReference type="InterPro" id="IPR059116">
    <property type="entry name" value="P2X_receptor"/>
</dbReference>
<keyword evidence="7" id="KW-0406">Ion transport</keyword>
<dbReference type="PROSITE" id="PS01212">
    <property type="entry name" value="P2X_RECEPTOR"/>
    <property type="match status" value="1"/>
</dbReference>
<evidence type="ECO:0000256" key="9">
    <source>
        <dbReference type="ARBA" id="ARBA00023157"/>
    </source>
</evidence>
<reference evidence="16" key="1">
    <citation type="submission" date="2017-02" db="UniProtKB">
        <authorList>
            <consortium name="WormBaseParasite"/>
        </authorList>
    </citation>
    <scope>IDENTIFICATION</scope>
</reference>
<evidence type="ECO:0000313" key="15">
    <source>
        <dbReference type="Proteomes" id="UP000274504"/>
    </source>
</evidence>
<dbReference type="GO" id="GO:0033198">
    <property type="term" value="P:response to ATP"/>
    <property type="evidence" value="ECO:0007669"/>
    <property type="project" value="InterPro"/>
</dbReference>
<keyword evidence="5" id="KW-0812">Transmembrane</keyword>
<evidence type="ECO:0000256" key="3">
    <source>
        <dbReference type="ARBA" id="ARBA00022448"/>
    </source>
</evidence>
<dbReference type="PRINTS" id="PR01307">
    <property type="entry name" value="P2XRECEPTOR"/>
</dbReference>
<dbReference type="Proteomes" id="UP000274504">
    <property type="component" value="Unassembled WGS sequence"/>
</dbReference>
<evidence type="ECO:0000313" key="16">
    <source>
        <dbReference type="WBParaSite" id="HDID_0000996001-mRNA-1"/>
    </source>
</evidence>
<evidence type="ECO:0000256" key="11">
    <source>
        <dbReference type="ARBA" id="ARBA00023286"/>
    </source>
</evidence>
<evidence type="ECO:0000256" key="12">
    <source>
        <dbReference type="ARBA" id="ARBA00023303"/>
    </source>
</evidence>
<evidence type="ECO:0000256" key="1">
    <source>
        <dbReference type="ARBA" id="ARBA00004651"/>
    </source>
</evidence>
<dbReference type="EMBL" id="UYSG01011459">
    <property type="protein sequence ID" value="VDL62414.1"/>
    <property type="molecule type" value="Genomic_DNA"/>
</dbReference>
<evidence type="ECO:0000256" key="10">
    <source>
        <dbReference type="ARBA" id="ARBA00023180"/>
    </source>
</evidence>
<dbReference type="GO" id="GO:0098794">
    <property type="term" value="C:postsynapse"/>
    <property type="evidence" value="ECO:0007669"/>
    <property type="project" value="GOC"/>
</dbReference>
<keyword evidence="6" id="KW-1133">Transmembrane helix</keyword>
<keyword evidence="9" id="KW-1015">Disulfide bond</keyword>